<dbReference type="Proteomes" id="UP000001660">
    <property type="component" value="Chromosome"/>
</dbReference>
<feature type="transmembrane region" description="Helical" evidence="1">
    <location>
        <begin position="248"/>
        <end position="265"/>
    </location>
</feature>
<accession>D8PAM0</accession>
<feature type="transmembrane region" description="Helical" evidence="1">
    <location>
        <begin position="386"/>
        <end position="408"/>
    </location>
</feature>
<keyword evidence="1" id="KW-0472">Membrane</keyword>
<keyword evidence="1" id="KW-1133">Transmembrane helix</keyword>
<dbReference type="PANTHER" id="PTHR23028:SF53">
    <property type="entry name" value="ACYL_TRANSF_3 DOMAIN-CONTAINING PROTEIN"/>
    <property type="match status" value="1"/>
</dbReference>
<feature type="transmembrane region" description="Helical" evidence="1">
    <location>
        <begin position="320"/>
        <end position="343"/>
    </location>
</feature>
<dbReference type="EC" id="2.3.1.-" evidence="3"/>
<feature type="transmembrane region" description="Helical" evidence="1">
    <location>
        <begin position="355"/>
        <end position="374"/>
    </location>
</feature>
<evidence type="ECO:0000313" key="3">
    <source>
        <dbReference type="EMBL" id="CBK40279.1"/>
    </source>
</evidence>
<dbReference type="PANTHER" id="PTHR23028">
    <property type="entry name" value="ACETYLTRANSFERASE"/>
    <property type="match status" value="1"/>
</dbReference>
<sequence>MSGWWVGERLGAGLAYSQAIHWSGCGKASTNVNSYGLIRYMDVTSLWPAVAALLLALGTATLLPEITPRQATSPVRYTSLDGLRGYLAFAVFLSHSSIWYFYLRSGTWDVPPSNFYAHLGQSSVILFFMITAFLFWSKLLDGRVQPVDWSRLYLARVFRLVPLYLLVVIGVVSIALYRAGFRLQESMTSFALHLASWLTFTIPGIAPVNGFAETIPLAGAVWSLPYEWLFYACLPIGSWCIRAATPTSWLLFSAAAVVTLTTVMPDVRSPVLYAFGGGIAAASLARVDAIRTRLTHRVRGLVVVACLGITMWLFETAYTVPALLLLTGAFTIIACGNSIYGILEWPTSVLLSEMGYSLYLLHSLLLFAVYRLVLGEWASTLSATEHWSVVLALVPILIVLCFATFRLIEQPAMAAVPRCHAWLVAHLNERP</sequence>
<keyword evidence="3" id="KW-0808">Transferase</keyword>
<dbReference type="GO" id="GO:0016020">
    <property type="term" value="C:membrane"/>
    <property type="evidence" value="ECO:0007669"/>
    <property type="project" value="TreeGrafter"/>
</dbReference>
<feature type="transmembrane region" description="Helical" evidence="1">
    <location>
        <begin position="189"/>
        <end position="208"/>
    </location>
</feature>
<dbReference type="InterPro" id="IPR002656">
    <property type="entry name" value="Acyl_transf_3_dom"/>
</dbReference>
<feature type="transmembrane region" description="Helical" evidence="1">
    <location>
        <begin position="46"/>
        <end position="63"/>
    </location>
</feature>
<dbReference type="AlphaFoldDB" id="D8PAM0"/>
<dbReference type="STRING" id="330214.NIDE0504"/>
<dbReference type="OrthoDB" id="9767863at2"/>
<reference evidence="3 4" key="1">
    <citation type="journal article" date="2010" name="Proc. Natl. Acad. Sci. U.S.A.">
        <title>A Nitrospira metagenome illuminates the physiology and evolution of globally important nitrite-oxidizing bacteria.</title>
        <authorList>
            <person name="Lucker S."/>
            <person name="Wagner M."/>
            <person name="Maixner F."/>
            <person name="Pelletier E."/>
            <person name="Koch H."/>
            <person name="Vacherie B."/>
            <person name="Rattei T."/>
            <person name="Sinninghe Damste J."/>
            <person name="Spieck E."/>
            <person name="Le Paslier D."/>
            <person name="Daims H."/>
        </authorList>
    </citation>
    <scope>NUCLEOTIDE SEQUENCE [LARGE SCALE GENOMIC DNA]</scope>
</reference>
<keyword evidence="4" id="KW-1185">Reference proteome</keyword>
<feature type="transmembrane region" description="Helical" evidence="1">
    <location>
        <begin position="115"/>
        <end position="137"/>
    </location>
</feature>
<dbReference type="HOGENOM" id="CLU_005679_3_0_0"/>
<proteinExistence type="predicted"/>
<dbReference type="GO" id="GO:0000271">
    <property type="term" value="P:polysaccharide biosynthetic process"/>
    <property type="evidence" value="ECO:0007669"/>
    <property type="project" value="TreeGrafter"/>
</dbReference>
<dbReference type="KEGG" id="nde:NIDE0504"/>
<feature type="domain" description="Acyltransferase 3" evidence="2">
    <location>
        <begin position="78"/>
        <end position="404"/>
    </location>
</feature>
<feature type="transmembrane region" description="Helical" evidence="1">
    <location>
        <begin position="157"/>
        <end position="177"/>
    </location>
</feature>
<feature type="transmembrane region" description="Helical" evidence="1">
    <location>
        <begin position="296"/>
        <end position="314"/>
    </location>
</feature>
<dbReference type="Pfam" id="PF01757">
    <property type="entry name" value="Acyl_transf_3"/>
    <property type="match status" value="1"/>
</dbReference>
<dbReference type="InterPro" id="IPR050879">
    <property type="entry name" value="Acyltransferase_3"/>
</dbReference>
<feature type="transmembrane region" description="Helical" evidence="1">
    <location>
        <begin position="220"/>
        <end position="241"/>
    </location>
</feature>
<dbReference type="EMBL" id="FP929003">
    <property type="protein sequence ID" value="CBK40279.1"/>
    <property type="molecule type" value="Genomic_DNA"/>
</dbReference>
<dbReference type="GO" id="GO:0016747">
    <property type="term" value="F:acyltransferase activity, transferring groups other than amino-acyl groups"/>
    <property type="evidence" value="ECO:0007669"/>
    <property type="project" value="InterPro"/>
</dbReference>
<keyword evidence="3" id="KW-0012">Acyltransferase</keyword>
<keyword evidence="1" id="KW-0812">Transmembrane</keyword>
<evidence type="ECO:0000259" key="2">
    <source>
        <dbReference type="Pfam" id="PF01757"/>
    </source>
</evidence>
<feature type="transmembrane region" description="Helical" evidence="1">
    <location>
        <begin position="83"/>
        <end position="103"/>
    </location>
</feature>
<dbReference type="eggNOG" id="COG1835">
    <property type="taxonomic scope" value="Bacteria"/>
</dbReference>
<name>D8PAM0_9BACT</name>
<evidence type="ECO:0000256" key="1">
    <source>
        <dbReference type="SAM" id="Phobius"/>
    </source>
</evidence>
<feature type="transmembrane region" description="Helical" evidence="1">
    <location>
        <begin position="271"/>
        <end position="289"/>
    </location>
</feature>
<evidence type="ECO:0000313" key="4">
    <source>
        <dbReference type="Proteomes" id="UP000001660"/>
    </source>
</evidence>
<organism evidence="3 4">
    <name type="scientific">Nitrospira defluvii</name>
    <dbReference type="NCBI Taxonomy" id="330214"/>
    <lineage>
        <taxon>Bacteria</taxon>
        <taxon>Pseudomonadati</taxon>
        <taxon>Nitrospirota</taxon>
        <taxon>Nitrospiria</taxon>
        <taxon>Nitrospirales</taxon>
        <taxon>Nitrospiraceae</taxon>
        <taxon>Nitrospira</taxon>
    </lineage>
</organism>
<protein>
    <submittedName>
        <fullName evidence="3">Acyltransferase, family 3</fullName>
        <ecNumber evidence="3">2.3.1.-</ecNumber>
    </submittedName>
</protein>
<gene>
    <name evidence="3" type="ORF">NIDE0504</name>
</gene>